<feature type="transmembrane region" description="Helical" evidence="1">
    <location>
        <begin position="35"/>
        <end position="55"/>
    </location>
</feature>
<keyword evidence="1" id="KW-0812">Transmembrane</keyword>
<evidence type="ECO:0000256" key="1">
    <source>
        <dbReference type="SAM" id="Phobius"/>
    </source>
</evidence>
<accession>A0A1U7PSG3</accession>
<evidence type="ECO:0000313" key="3">
    <source>
        <dbReference type="Proteomes" id="UP000187550"/>
    </source>
</evidence>
<dbReference type="AlphaFoldDB" id="A0A1U7PSG3"/>
<reference evidence="3" key="1">
    <citation type="submission" date="2017-01" db="EMBL/GenBank/DDBJ databases">
        <authorList>
            <person name="Varghese N."/>
            <person name="Submissions S."/>
        </authorList>
    </citation>
    <scope>NUCLEOTIDE SEQUENCE [LARGE SCALE GENOMIC DNA]</scope>
    <source>
        <strain evidence="3">MNA4</strain>
    </source>
</reference>
<dbReference type="Proteomes" id="UP000187550">
    <property type="component" value="Unassembled WGS sequence"/>
</dbReference>
<gene>
    <name evidence="2" type="ORF">SAMN05428946_2568</name>
</gene>
<dbReference type="STRING" id="550447.SAMN05428946_2568"/>
<evidence type="ECO:0000313" key="2">
    <source>
        <dbReference type="EMBL" id="SIT91026.1"/>
    </source>
</evidence>
<name>A0A1U7PSG3_9BACI</name>
<organism evidence="2 3">
    <name type="scientific">Edaphobacillus lindanitolerans</name>
    <dbReference type="NCBI Taxonomy" id="550447"/>
    <lineage>
        <taxon>Bacteria</taxon>
        <taxon>Bacillati</taxon>
        <taxon>Bacillota</taxon>
        <taxon>Bacilli</taxon>
        <taxon>Bacillales</taxon>
        <taxon>Bacillaceae</taxon>
        <taxon>Edaphobacillus</taxon>
    </lineage>
</organism>
<proteinExistence type="predicted"/>
<keyword evidence="1" id="KW-1133">Transmembrane helix</keyword>
<protein>
    <submittedName>
        <fullName evidence="2">Uncharacterized protein</fullName>
    </submittedName>
</protein>
<dbReference type="EMBL" id="FTPL01000004">
    <property type="protein sequence ID" value="SIT91026.1"/>
    <property type="molecule type" value="Genomic_DNA"/>
</dbReference>
<feature type="transmembrane region" description="Helical" evidence="1">
    <location>
        <begin position="12"/>
        <end position="29"/>
    </location>
</feature>
<keyword evidence="1" id="KW-0472">Membrane</keyword>
<sequence>MSYLKSRITNYLSMLFGIAFIFSWAPFLIERPTFLSGICLALLGFLVGEFIYYLLTRRKELATD</sequence>
<keyword evidence="3" id="KW-1185">Reference proteome</keyword>